<accession>A0A1H3SBQ6</accession>
<keyword evidence="11" id="KW-0479">Metal-binding</keyword>
<comment type="cofactor">
    <cofactor evidence="1 11">
        <name>Zn(2+)</name>
        <dbReference type="ChEBI" id="CHEBI:29105"/>
    </cofactor>
</comment>
<evidence type="ECO:0000256" key="5">
    <source>
        <dbReference type="ARBA" id="ARBA00022692"/>
    </source>
</evidence>
<evidence type="ECO:0000259" key="12">
    <source>
        <dbReference type="SMART" id="SM00228"/>
    </source>
</evidence>
<dbReference type="SUPFAM" id="SSF50156">
    <property type="entry name" value="PDZ domain-like"/>
    <property type="match status" value="2"/>
</dbReference>
<keyword evidence="8 11" id="KW-1133">Transmembrane helix</keyword>
<evidence type="ECO:0000256" key="9">
    <source>
        <dbReference type="ARBA" id="ARBA00023049"/>
    </source>
</evidence>
<dbReference type="Pfam" id="PF17820">
    <property type="entry name" value="PDZ_6"/>
    <property type="match status" value="1"/>
</dbReference>
<feature type="transmembrane region" description="Helical" evidence="11">
    <location>
        <begin position="419"/>
        <end position="441"/>
    </location>
</feature>
<dbReference type="CDD" id="cd06163">
    <property type="entry name" value="S2P-M50_PDZ_RseP-like"/>
    <property type="match status" value="1"/>
</dbReference>
<keyword evidence="10 11" id="KW-0472">Membrane</keyword>
<dbReference type="Pfam" id="PF02163">
    <property type="entry name" value="Peptidase_M50"/>
    <property type="match status" value="1"/>
</dbReference>
<dbReference type="InterPro" id="IPR041489">
    <property type="entry name" value="PDZ_6"/>
</dbReference>
<proteinExistence type="inferred from homology"/>
<dbReference type="SMART" id="SM00228">
    <property type="entry name" value="PDZ"/>
    <property type="match status" value="1"/>
</dbReference>
<protein>
    <recommendedName>
        <fullName evidence="11">Zinc metalloprotease</fullName>
        <ecNumber evidence="11">3.4.24.-</ecNumber>
    </recommendedName>
</protein>
<evidence type="ECO:0000256" key="1">
    <source>
        <dbReference type="ARBA" id="ARBA00001947"/>
    </source>
</evidence>
<keyword evidence="5 11" id="KW-0812">Transmembrane</keyword>
<dbReference type="GO" id="GO:0006508">
    <property type="term" value="P:proteolysis"/>
    <property type="evidence" value="ECO:0007669"/>
    <property type="project" value="UniProtKB-KW"/>
</dbReference>
<keyword evidence="9 11" id="KW-0482">Metalloprotease</keyword>
<comment type="similarity">
    <text evidence="3 11">Belongs to the peptidase M50B family.</text>
</comment>
<dbReference type="AlphaFoldDB" id="A0A1H3SBQ6"/>
<keyword evidence="6 11" id="KW-0378">Hydrolase</keyword>
<dbReference type="GO" id="GO:0016020">
    <property type="term" value="C:membrane"/>
    <property type="evidence" value="ECO:0007669"/>
    <property type="project" value="UniProtKB-SubCell"/>
</dbReference>
<evidence type="ECO:0000256" key="11">
    <source>
        <dbReference type="RuleBase" id="RU362031"/>
    </source>
</evidence>
<keyword evidence="7 11" id="KW-0862">Zinc</keyword>
<name>A0A1H3SBQ6_9RHOB</name>
<evidence type="ECO:0000256" key="8">
    <source>
        <dbReference type="ARBA" id="ARBA00022989"/>
    </source>
</evidence>
<feature type="transmembrane region" description="Helical" evidence="11">
    <location>
        <begin position="115"/>
        <end position="140"/>
    </location>
</feature>
<dbReference type="Proteomes" id="UP000198914">
    <property type="component" value="Unassembled WGS sequence"/>
</dbReference>
<reference evidence="14" key="1">
    <citation type="submission" date="2016-10" db="EMBL/GenBank/DDBJ databases">
        <authorList>
            <person name="Varghese N."/>
            <person name="Submissions S."/>
        </authorList>
    </citation>
    <scope>NUCLEOTIDE SEQUENCE [LARGE SCALE GENOMIC DNA]</scope>
    <source>
        <strain evidence="14">DSM 100420</strain>
    </source>
</reference>
<dbReference type="InterPro" id="IPR004387">
    <property type="entry name" value="Pept_M50_Zn"/>
</dbReference>
<dbReference type="InterPro" id="IPR008915">
    <property type="entry name" value="Peptidase_M50"/>
</dbReference>
<dbReference type="NCBIfam" id="TIGR00054">
    <property type="entry name" value="RIP metalloprotease RseP"/>
    <property type="match status" value="1"/>
</dbReference>
<feature type="domain" description="PDZ" evidence="12">
    <location>
        <begin position="200"/>
        <end position="272"/>
    </location>
</feature>
<evidence type="ECO:0000256" key="4">
    <source>
        <dbReference type="ARBA" id="ARBA00022670"/>
    </source>
</evidence>
<dbReference type="STRING" id="1244108.SAMN05444004_11153"/>
<dbReference type="Gene3D" id="2.30.42.10">
    <property type="match status" value="2"/>
</dbReference>
<evidence type="ECO:0000256" key="6">
    <source>
        <dbReference type="ARBA" id="ARBA00022801"/>
    </source>
</evidence>
<dbReference type="EMBL" id="FNPX01000011">
    <property type="protein sequence ID" value="SDZ34971.1"/>
    <property type="molecule type" value="Genomic_DNA"/>
</dbReference>
<feature type="transmembrane region" description="Helical" evidence="11">
    <location>
        <begin position="6"/>
        <end position="28"/>
    </location>
</feature>
<sequence>MADIATQFGGFAWMILAFVIALSIIVAIHEYGHYIVGRWCGIKADVFSIGFGPIIASKVDKHGTRWQLAALPLGGYVKFRGDANAASVGDDDSVQDMTASERAETMTGASLWRRAATVAAGPIFNFILSIVLFAGMAMILGRAADTPTVGEAVPLPAQMQTLQPGDRILSIAGTSVNDIADIGNLIGDLPSAPTLPYQVERDGAVIDVDAIAPVPARASTVQPRSAAWDIGMRPGDVILTADGAAMNSFADLQAAVAGVGDGTVALTVWREDGGDGEVLEFALQPRLRDIPLADGGFETRALIGITSSLAFEAATERSGPIEAVTFGVTQVWTILGRSISTLGYIATGKISSCNMSGPIGIAQTSAVAASHGLSSFIGFIALLSAGVGLLNLFPIPVLDGGHLVFHAYEAVRGKPPSDGAVKVLMVMGLALMGALMVFVLFNDVTCT</sequence>
<dbReference type="RefSeq" id="WP_244504648.1">
    <property type="nucleotide sequence ID" value="NZ_FNPX01000011.1"/>
</dbReference>
<dbReference type="PANTHER" id="PTHR42837:SF2">
    <property type="entry name" value="MEMBRANE METALLOPROTEASE ARASP2, CHLOROPLASTIC-RELATED"/>
    <property type="match status" value="1"/>
</dbReference>
<evidence type="ECO:0000256" key="10">
    <source>
        <dbReference type="ARBA" id="ARBA00023136"/>
    </source>
</evidence>
<keyword evidence="14" id="KW-1185">Reference proteome</keyword>
<dbReference type="GO" id="GO:0046872">
    <property type="term" value="F:metal ion binding"/>
    <property type="evidence" value="ECO:0007669"/>
    <property type="project" value="UniProtKB-KW"/>
</dbReference>
<gene>
    <name evidence="13" type="ORF">SAMN05444004_11153</name>
</gene>
<keyword evidence="4 13" id="KW-0645">Protease</keyword>
<dbReference type="PANTHER" id="PTHR42837">
    <property type="entry name" value="REGULATOR OF SIGMA-E PROTEASE RSEP"/>
    <property type="match status" value="1"/>
</dbReference>
<dbReference type="InterPro" id="IPR036034">
    <property type="entry name" value="PDZ_sf"/>
</dbReference>
<feature type="transmembrane region" description="Helical" evidence="11">
    <location>
        <begin position="376"/>
        <end position="398"/>
    </location>
</feature>
<evidence type="ECO:0000313" key="14">
    <source>
        <dbReference type="Proteomes" id="UP000198914"/>
    </source>
</evidence>
<organism evidence="13 14">
    <name type="scientific">Jannaschia faecimaris</name>
    <dbReference type="NCBI Taxonomy" id="1244108"/>
    <lineage>
        <taxon>Bacteria</taxon>
        <taxon>Pseudomonadati</taxon>
        <taxon>Pseudomonadota</taxon>
        <taxon>Alphaproteobacteria</taxon>
        <taxon>Rhodobacterales</taxon>
        <taxon>Roseobacteraceae</taxon>
        <taxon>Jannaschia</taxon>
    </lineage>
</organism>
<comment type="subcellular location">
    <subcellularLocation>
        <location evidence="2">Membrane</location>
        <topology evidence="2">Multi-pass membrane protein</topology>
    </subcellularLocation>
</comment>
<dbReference type="InterPro" id="IPR001478">
    <property type="entry name" value="PDZ"/>
</dbReference>
<dbReference type="GO" id="GO:0004222">
    <property type="term" value="F:metalloendopeptidase activity"/>
    <property type="evidence" value="ECO:0007669"/>
    <property type="project" value="InterPro"/>
</dbReference>
<evidence type="ECO:0000256" key="2">
    <source>
        <dbReference type="ARBA" id="ARBA00004141"/>
    </source>
</evidence>
<evidence type="ECO:0000313" key="13">
    <source>
        <dbReference type="EMBL" id="SDZ34971.1"/>
    </source>
</evidence>
<evidence type="ECO:0000256" key="3">
    <source>
        <dbReference type="ARBA" id="ARBA00007931"/>
    </source>
</evidence>
<dbReference type="EC" id="3.4.24.-" evidence="11"/>
<evidence type="ECO:0000256" key="7">
    <source>
        <dbReference type="ARBA" id="ARBA00022833"/>
    </source>
</evidence>